<sequence length="236" mass="26860">MSSCRQWLSSAARQCQSGLGQQQSRSLSTTTSVAAIKLLPGRNKPKPSIVRRVAGTRHNPTEALQGLLNDTHRDRGGPLSPEERRQVLEQTRERVSVKDVRANVVTENYIRQMPRRWRTGDVYSPKDLSPREMIKWKQAKAPKTDIIDLLGISPLDNYKNFSFISEFMTVMGRIKHSKETGLRPVNQRKVAKAIRRAIGMGLHPSVHWHPEILRYSRQNTPMITTPQSTDMSQSKL</sequence>
<evidence type="ECO:0000313" key="6">
    <source>
        <dbReference type="EMBL" id="GAB1313968.1"/>
    </source>
</evidence>
<dbReference type="Proteomes" id="UP001628179">
    <property type="component" value="Unassembled WGS sequence"/>
</dbReference>
<dbReference type="Pfam" id="PF01084">
    <property type="entry name" value="Ribosomal_S18"/>
    <property type="match status" value="1"/>
</dbReference>
<dbReference type="PANTHER" id="PTHR13479:SF40">
    <property type="entry name" value="SMALL RIBOSOMAL SUBUNIT PROTEIN BS18M"/>
    <property type="match status" value="1"/>
</dbReference>
<reference evidence="6 7" key="1">
    <citation type="submission" date="2024-09" db="EMBL/GenBank/DDBJ databases">
        <title>Itraconazole resistance in Madurella fahalii resulting from another homologue of gene encoding cytochrome P450 14-alpha sterol demethylase (CYP51).</title>
        <authorList>
            <person name="Yoshioka I."/>
            <person name="Fahal A.H."/>
            <person name="Kaneko S."/>
            <person name="Yaguchi T."/>
        </authorList>
    </citation>
    <scope>NUCLEOTIDE SEQUENCE [LARGE SCALE GENOMIC DNA]</scope>
    <source>
        <strain evidence="6 7">IFM 68171</strain>
    </source>
</reference>
<dbReference type="GeneID" id="98174921"/>
<evidence type="ECO:0000256" key="3">
    <source>
        <dbReference type="ARBA" id="ARBA00023274"/>
    </source>
</evidence>
<evidence type="ECO:0000256" key="4">
    <source>
        <dbReference type="ARBA" id="ARBA00035264"/>
    </source>
</evidence>
<dbReference type="RefSeq" id="XP_070915699.1">
    <property type="nucleotide sequence ID" value="XM_071059598.1"/>
</dbReference>
<dbReference type="EMBL" id="BAAFSV010000002">
    <property type="protein sequence ID" value="GAB1313968.1"/>
    <property type="molecule type" value="Genomic_DNA"/>
</dbReference>
<gene>
    <name evidence="6" type="ORF">MFIFM68171_04178</name>
</gene>
<proteinExistence type="inferred from homology"/>
<dbReference type="PANTHER" id="PTHR13479">
    <property type="entry name" value="30S RIBOSOMAL PROTEIN S18"/>
    <property type="match status" value="1"/>
</dbReference>
<dbReference type="SUPFAM" id="SSF46911">
    <property type="entry name" value="Ribosomal protein S18"/>
    <property type="match status" value="1"/>
</dbReference>
<accession>A0ABQ0G877</accession>
<dbReference type="Gene3D" id="4.10.640.10">
    <property type="entry name" value="Ribosomal protein S18"/>
    <property type="match status" value="1"/>
</dbReference>
<keyword evidence="3" id="KW-0687">Ribonucleoprotein</keyword>
<name>A0ABQ0G877_9PEZI</name>
<comment type="caution">
    <text evidence="6">The sequence shown here is derived from an EMBL/GenBank/DDBJ whole genome shotgun (WGS) entry which is preliminary data.</text>
</comment>
<keyword evidence="7" id="KW-1185">Reference proteome</keyword>
<feature type="compositionally biased region" description="Basic and acidic residues" evidence="5">
    <location>
        <begin position="70"/>
        <end position="91"/>
    </location>
</feature>
<organism evidence="6 7">
    <name type="scientific">Madurella fahalii</name>
    <dbReference type="NCBI Taxonomy" id="1157608"/>
    <lineage>
        <taxon>Eukaryota</taxon>
        <taxon>Fungi</taxon>
        <taxon>Dikarya</taxon>
        <taxon>Ascomycota</taxon>
        <taxon>Pezizomycotina</taxon>
        <taxon>Sordariomycetes</taxon>
        <taxon>Sordariomycetidae</taxon>
        <taxon>Sordariales</taxon>
        <taxon>Sordariales incertae sedis</taxon>
        <taxon>Madurella</taxon>
    </lineage>
</organism>
<feature type="region of interest" description="Disordered" evidence="5">
    <location>
        <begin position="58"/>
        <end position="91"/>
    </location>
</feature>
<evidence type="ECO:0000256" key="5">
    <source>
        <dbReference type="SAM" id="MobiDB-lite"/>
    </source>
</evidence>
<evidence type="ECO:0000256" key="1">
    <source>
        <dbReference type="ARBA" id="ARBA00005589"/>
    </source>
</evidence>
<dbReference type="InterPro" id="IPR001648">
    <property type="entry name" value="Ribosomal_bS18"/>
</dbReference>
<dbReference type="InterPro" id="IPR036870">
    <property type="entry name" value="Ribosomal_bS18_sf"/>
</dbReference>
<protein>
    <recommendedName>
        <fullName evidence="4">Small ribosomal subunit protein bS18m</fullName>
    </recommendedName>
</protein>
<evidence type="ECO:0000256" key="2">
    <source>
        <dbReference type="ARBA" id="ARBA00022980"/>
    </source>
</evidence>
<comment type="similarity">
    <text evidence="1">Belongs to the bacterial ribosomal protein bS18 family.</text>
</comment>
<evidence type="ECO:0000313" key="7">
    <source>
        <dbReference type="Proteomes" id="UP001628179"/>
    </source>
</evidence>
<keyword evidence="2" id="KW-0689">Ribosomal protein</keyword>